<keyword evidence="2" id="KW-1185">Reference proteome</keyword>
<dbReference type="Proteomes" id="UP000245423">
    <property type="component" value="Chromosome 1"/>
</dbReference>
<reference evidence="1 2" key="1">
    <citation type="submission" date="2016-11" db="EMBL/GenBank/DDBJ databases">
        <authorList>
            <person name="Manzoor S."/>
        </authorList>
    </citation>
    <scope>NUCLEOTIDE SEQUENCE [LARGE SCALE GENOMIC DNA]</scope>
    <source>
        <strain evidence="1">Clostridium ultunense strain Esp</strain>
    </source>
</reference>
<evidence type="ECO:0000313" key="1">
    <source>
        <dbReference type="EMBL" id="SHD75644.1"/>
    </source>
</evidence>
<dbReference type="AlphaFoldDB" id="A0A1M4PJH7"/>
<name>A0A1M4PJH7_9FIRM</name>
<accession>A0A1M4PJH7</accession>
<organism evidence="1 2">
    <name type="scientific">[Clostridium] ultunense Esp</name>
    <dbReference type="NCBI Taxonomy" id="1288971"/>
    <lineage>
        <taxon>Bacteria</taxon>
        <taxon>Bacillati</taxon>
        <taxon>Bacillota</taxon>
        <taxon>Tissierellia</taxon>
        <taxon>Tissierellales</taxon>
        <taxon>Tepidimicrobiaceae</taxon>
        <taxon>Schnuerera</taxon>
    </lineage>
</organism>
<gene>
    <name evidence="1" type="ORF">CUESP1_0247</name>
</gene>
<evidence type="ECO:0000313" key="2">
    <source>
        <dbReference type="Proteomes" id="UP000245423"/>
    </source>
</evidence>
<dbReference type="EMBL" id="LT669839">
    <property type="protein sequence ID" value="SHD75644.1"/>
    <property type="molecule type" value="Genomic_DNA"/>
</dbReference>
<dbReference type="OrthoDB" id="3194761at2"/>
<proteinExistence type="predicted"/>
<sequence length="173" mass="19752">MLLDNELKIDVASDATKIVMKRIIGARSISELRSYLKSIGLEELTPDIDNFQPNGDIYILGDLSIKDNIVYQIFKDLSIDVNRIKLVKGYNELKTYNFNRFQYDTSVRLIFVGPIPHSTKDKGEYSSVIARMEREEGFPKIVRLGTEGSLKITKTNLKDAIIKEIKSNYLDTN</sequence>
<protein>
    <submittedName>
        <fullName evidence="1">Uncharacterized protein</fullName>
    </submittedName>
</protein>
<dbReference type="RefSeq" id="WP_025640267.1">
    <property type="nucleotide sequence ID" value="NZ_LT669839.1"/>
</dbReference>